<accession>A0A9N9Y806</accession>
<dbReference type="Pfam" id="PF03537">
    <property type="entry name" value="Glyco_hydro_114"/>
    <property type="match status" value="1"/>
</dbReference>
<dbReference type="EC" id="3.2.1.22" evidence="2"/>
<comment type="caution">
    <text evidence="5">The sequence shown here is derived from an EMBL/GenBank/DDBJ whole genome shotgun (WGS) entry which is preliminary data.</text>
</comment>
<evidence type="ECO:0000256" key="2">
    <source>
        <dbReference type="ARBA" id="ARBA00012755"/>
    </source>
</evidence>
<feature type="domain" description="Glycoside-hydrolase family GH114 TIM-barrel" evidence="4">
    <location>
        <begin position="32"/>
        <end position="267"/>
    </location>
</feature>
<organism evidence="5 6">
    <name type="scientific">Clonostachys byssicola</name>
    <dbReference type="NCBI Taxonomy" id="160290"/>
    <lineage>
        <taxon>Eukaryota</taxon>
        <taxon>Fungi</taxon>
        <taxon>Dikarya</taxon>
        <taxon>Ascomycota</taxon>
        <taxon>Pezizomycotina</taxon>
        <taxon>Sordariomycetes</taxon>
        <taxon>Hypocreomycetidae</taxon>
        <taxon>Hypocreales</taxon>
        <taxon>Bionectriaceae</taxon>
        <taxon>Clonostachys</taxon>
    </lineage>
</organism>
<feature type="compositionally biased region" description="Acidic residues" evidence="3">
    <location>
        <begin position="281"/>
        <end position="301"/>
    </location>
</feature>
<name>A0A9N9Y806_9HYPO</name>
<feature type="region of interest" description="Disordered" evidence="3">
    <location>
        <begin position="1"/>
        <end position="22"/>
    </location>
</feature>
<sequence>TLSSSTYPISAHHSADEMHGSRAPWTPAVGASWQIVLKSPLKFGPESEEPSIQPDVDVYDIDVFDNSAETIAKLHRLGKKVIGYFSAGTYEKWRPDSRQFGKADLGKPMDDWDERWVDVRSGNVRAIMSKRIQLAAEKGCDAIDPDNVDGYSHKNGFGLTKADSIDFIKFLSYEARRHGMSIGLKNAGEIIPEVIDVVDFQVNEQCVEYNEGQTFQAFIKANKPVFHIEYPKGAPGSVRAKTREKISNAKGTQGFSTVLKTMDLNGWVQLCDGQQFTTWTEESDDSGSDDDGSGSGSSDDE</sequence>
<feature type="region of interest" description="Disordered" evidence="3">
    <location>
        <begin position="278"/>
        <end position="301"/>
    </location>
</feature>
<dbReference type="InterPro" id="IPR004352">
    <property type="entry name" value="GH114_TIM-barrel"/>
</dbReference>
<keyword evidence="6" id="KW-1185">Reference proteome</keyword>
<dbReference type="OrthoDB" id="2108802at2759"/>
<comment type="catalytic activity">
    <reaction evidence="1">
        <text>Hydrolysis of terminal, non-reducing alpha-D-galactose residues in alpha-D-galactosides, including galactose oligosaccharides, galactomannans and galactolipids.</text>
        <dbReference type="EC" id="3.2.1.22"/>
    </reaction>
</comment>
<evidence type="ECO:0000256" key="1">
    <source>
        <dbReference type="ARBA" id="ARBA00001255"/>
    </source>
</evidence>
<evidence type="ECO:0000259" key="4">
    <source>
        <dbReference type="Pfam" id="PF03537"/>
    </source>
</evidence>
<evidence type="ECO:0000313" key="5">
    <source>
        <dbReference type="EMBL" id="CAG9991713.1"/>
    </source>
</evidence>
<dbReference type="Proteomes" id="UP000754883">
    <property type="component" value="Unassembled WGS sequence"/>
</dbReference>
<gene>
    <name evidence="5" type="ORF">CBYS24578_00006438</name>
</gene>
<dbReference type="PANTHER" id="PTHR35273:SF2">
    <property type="entry name" value="ALPHA-GALACTOSIDASE"/>
    <property type="match status" value="1"/>
</dbReference>
<proteinExistence type="predicted"/>
<evidence type="ECO:0000256" key="3">
    <source>
        <dbReference type="SAM" id="MobiDB-lite"/>
    </source>
</evidence>
<dbReference type="GO" id="GO:0004557">
    <property type="term" value="F:alpha-galactosidase activity"/>
    <property type="evidence" value="ECO:0007669"/>
    <property type="project" value="UniProtKB-EC"/>
</dbReference>
<dbReference type="PANTHER" id="PTHR35273">
    <property type="entry name" value="ALPHA-1,4 POLYGALACTOSAMINIDASE, PUTATIVE (AFU_ORTHOLOGUE AFUA_3G07890)-RELATED"/>
    <property type="match status" value="1"/>
</dbReference>
<protein>
    <recommendedName>
        <fullName evidence="2">alpha-galactosidase</fullName>
        <ecNumber evidence="2">3.2.1.22</ecNumber>
    </recommendedName>
</protein>
<dbReference type="EMBL" id="CABFNO020001479">
    <property type="protein sequence ID" value="CAG9991713.1"/>
    <property type="molecule type" value="Genomic_DNA"/>
</dbReference>
<dbReference type="SUPFAM" id="SSF51445">
    <property type="entry name" value="(Trans)glycosidases"/>
    <property type="match status" value="1"/>
</dbReference>
<dbReference type="InterPro" id="IPR013785">
    <property type="entry name" value="Aldolase_TIM"/>
</dbReference>
<dbReference type="Gene3D" id="3.20.20.70">
    <property type="entry name" value="Aldolase class I"/>
    <property type="match status" value="1"/>
</dbReference>
<evidence type="ECO:0000313" key="6">
    <source>
        <dbReference type="Proteomes" id="UP000754883"/>
    </source>
</evidence>
<dbReference type="AlphaFoldDB" id="A0A9N9Y806"/>
<feature type="non-terminal residue" evidence="5">
    <location>
        <position position="301"/>
    </location>
</feature>
<dbReference type="InterPro" id="IPR017853">
    <property type="entry name" value="GH"/>
</dbReference>
<reference evidence="5" key="1">
    <citation type="submission" date="2021-10" db="EMBL/GenBank/DDBJ databases">
        <authorList>
            <person name="Piombo E."/>
        </authorList>
    </citation>
    <scope>NUCLEOTIDE SEQUENCE</scope>
</reference>